<evidence type="ECO:0000313" key="4">
    <source>
        <dbReference type="Proteomes" id="UP001500610"/>
    </source>
</evidence>
<proteinExistence type="predicted"/>
<dbReference type="InterPro" id="IPR006311">
    <property type="entry name" value="TAT_signal"/>
</dbReference>
<sequence>MTDQTGQTPRRTWARVAAASAVTAAALVATVTPSVAAPAETRPATVTAAATADVDYDTWQRDCRAVMDAALPYLKDRIADAAPGEKQAIVLDIDNTSLETDFGFSYPQPANRPVLEAAEYAQEHGVALFFVTARPGIIEAPTEWNLAHAGYESSGLYVRGFLDLFKDVAQYKTEQRTEIESQGYTIIANIGNSATDLSGGHAERTFKLPDYDGQLS</sequence>
<gene>
    <name evidence="3" type="ORF">GCM10023257_29170</name>
</gene>
<reference evidence="4" key="1">
    <citation type="journal article" date="2019" name="Int. J. Syst. Evol. Microbiol.">
        <title>The Global Catalogue of Microorganisms (GCM) 10K type strain sequencing project: providing services to taxonomists for standard genome sequencing and annotation.</title>
        <authorList>
            <consortium name="The Broad Institute Genomics Platform"/>
            <consortium name="The Broad Institute Genome Sequencing Center for Infectious Disease"/>
            <person name="Wu L."/>
            <person name="Ma J."/>
        </authorList>
    </citation>
    <scope>NUCLEOTIDE SEQUENCE [LARGE SCALE GENOMIC DNA]</scope>
    <source>
        <strain evidence="4">JCM 17657</strain>
    </source>
</reference>
<feature type="chain" id="PRO_5046493954" evidence="2">
    <location>
        <begin position="37"/>
        <end position="216"/>
    </location>
</feature>
<evidence type="ECO:0000256" key="1">
    <source>
        <dbReference type="ARBA" id="ARBA00022729"/>
    </source>
</evidence>
<name>A0ABP9I4X9_9ACTN</name>
<keyword evidence="4" id="KW-1185">Reference proteome</keyword>
<dbReference type="PROSITE" id="PS51318">
    <property type="entry name" value="TAT"/>
    <property type="match status" value="1"/>
</dbReference>
<dbReference type="InterPro" id="IPR023214">
    <property type="entry name" value="HAD_sf"/>
</dbReference>
<dbReference type="RefSeq" id="WP_226030133.1">
    <property type="nucleotide sequence ID" value="NZ_BAABIV010000011.1"/>
</dbReference>
<dbReference type="Pfam" id="PF03767">
    <property type="entry name" value="Acid_phosphat_B"/>
    <property type="match status" value="2"/>
</dbReference>
<dbReference type="PANTHER" id="PTHR31284:SF10">
    <property type="entry name" value="ACID PHOSPHATASE-LIKE PROTEIN"/>
    <property type="match status" value="1"/>
</dbReference>
<dbReference type="EMBL" id="BAABIV010000011">
    <property type="protein sequence ID" value="GAA4987423.1"/>
    <property type="molecule type" value="Genomic_DNA"/>
</dbReference>
<dbReference type="InterPro" id="IPR036412">
    <property type="entry name" value="HAD-like_sf"/>
</dbReference>
<dbReference type="SUPFAM" id="SSF56784">
    <property type="entry name" value="HAD-like"/>
    <property type="match status" value="1"/>
</dbReference>
<organism evidence="3 4">
    <name type="scientific">Streptomyces hyderabadensis</name>
    <dbReference type="NCBI Taxonomy" id="598549"/>
    <lineage>
        <taxon>Bacteria</taxon>
        <taxon>Bacillati</taxon>
        <taxon>Actinomycetota</taxon>
        <taxon>Actinomycetes</taxon>
        <taxon>Kitasatosporales</taxon>
        <taxon>Streptomycetaceae</taxon>
        <taxon>Streptomyces</taxon>
    </lineage>
</organism>
<feature type="signal peptide" evidence="2">
    <location>
        <begin position="1"/>
        <end position="36"/>
    </location>
</feature>
<dbReference type="Gene3D" id="3.40.50.1000">
    <property type="entry name" value="HAD superfamily/HAD-like"/>
    <property type="match status" value="1"/>
</dbReference>
<dbReference type="PANTHER" id="PTHR31284">
    <property type="entry name" value="ACID PHOSPHATASE-LIKE PROTEIN"/>
    <property type="match status" value="1"/>
</dbReference>
<protein>
    <submittedName>
        <fullName evidence="3">HAD family acid phosphatase</fullName>
    </submittedName>
</protein>
<comment type="caution">
    <text evidence="3">The sequence shown here is derived from an EMBL/GenBank/DDBJ whole genome shotgun (WGS) entry which is preliminary data.</text>
</comment>
<dbReference type="InterPro" id="IPR005519">
    <property type="entry name" value="Acid_phosphat_B-like"/>
</dbReference>
<accession>A0ABP9I4X9</accession>
<evidence type="ECO:0000256" key="2">
    <source>
        <dbReference type="SAM" id="SignalP"/>
    </source>
</evidence>
<evidence type="ECO:0000313" key="3">
    <source>
        <dbReference type="EMBL" id="GAA4987423.1"/>
    </source>
</evidence>
<keyword evidence="1 2" id="KW-0732">Signal</keyword>
<dbReference type="Proteomes" id="UP001500610">
    <property type="component" value="Unassembled WGS sequence"/>
</dbReference>